<organism evidence="1 2">
    <name type="scientific">Kaistia defluvii</name>
    <dbReference type="NCBI Taxonomy" id="410841"/>
    <lineage>
        <taxon>Bacteria</taxon>
        <taxon>Pseudomonadati</taxon>
        <taxon>Pseudomonadota</taxon>
        <taxon>Alphaproteobacteria</taxon>
        <taxon>Hyphomicrobiales</taxon>
        <taxon>Kaistiaceae</taxon>
        <taxon>Kaistia</taxon>
    </lineage>
</organism>
<dbReference type="RefSeq" id="WP_354552155.1">
    <property type="nucleotide sequence ID" value="NZ_JBEPSM010000002.1"/>
</dbReference>
<reference evidence="1 2" key="1">
    <citation type="submission" date="2024-06" db="EMBL/GenBank/DDBJ databases">
        <title>Sorghum-associated microbial communities from plants grown in Nebraska, USA.</title>
        <authorList>
            <person name="Schachtman D."/>
        </authorList>
    </citation>
    <scope>NUCLEOTIDE SEQUENCE [LARGE SCALE GENOMIC DNA]</scope>
    <source>
        <strain evidence="1 2">3207</strain>
    </source>
</reference>
<name>A0ABV2R155_9HYPH</name>
<keyword evidence="2" id="KW-1185">Reference proteome</keyword>
<evidence type="ECO:0000313" key="1">
    <source>
        <dbReference type="EMBL" id="MET4634999.1"/>
    </source>
</evidence>
<dbReference type="Proteomes" id="UP001549321">
    <property type="component" value="Unassembled WGS sequence"/>
</dbReference>
<evidence type="ECO:0000313" key="2">
    <source>
        <dbReference type="Proteomes" id="UP001549321"/>
    </source>
</evidence>
<gene>
    <name evidence="1" type="ORF">ABIE08_002945</name>
</gene>
<sequence length="83" mass="8901">MSAIAETPIAHPALFNLVADYETDMRNLRGFAAILYDALTEAGPLDQERAEGLAFISCELFEAARKMSTLCDALYELSGASAG</sequence>
<protein>
    <submittedName>
        <fullName evidence="1">Uncharacterized protein</fullName>
    </submittedName>
</protein>
<dbReference type="EMBL" id="JBEPSM010000002">
    <property type="protein sequence ID" value="MET4634999.1"/>
    <property type="molecule type" value="Genomic_DNA"/>
</dbReference>
<proteinExistence type="predicted"/>
<accession>A0ABV2R155</accession>
<comment type="caution">
    <text evidence="1">The sequence shown here is derived from an EMBL/GenBank/DDBJ whole genome shotgun (WGS) entry which is preliminary data.</text>
</comment>